<sequence>MDAQSEGVAIHEISRIASTLADQAEDADIEEDTPSDDEENDMPPIPDTVPISNSTAIAESDQIDGQHGNVDQSNDNLAANEPLKRRRTTDEVASFNMSDRKSKNCATFYFRHLDTDSEQNEDGAIAMEDSSEEEWTYTSSRLNITSEQRNTNMLVRLDFGEGQSESLAGEGDGKTSERKPVKESPSSMEVVDESNETDASSCNKKDSDDETSNDKTKIQRLIKEVEKLVGEERRNGASKTFPQFIFDDKKGLANSHRVKYARIKEWLKLNSARGHDGHSTLQPLDSRDASSEYTSGESDEEKQSVSSEDLQSSVATYRRFEGALGCTSQSVSQEIFDDADKTPVNEGHPMLDPSTPKVVMRSKQKNNGPRPWSVSCISQIGNNSNLNQTNDSISSAQFSISETALHQLIATPPTKSVSLDATASRKPFNNSTSTLLEQTMICHDDRVIRNSSLRRKKSKLRKKNLGRKSDSSLEGVNANHSAGSDGSSSTNQQRSARKMNGNRSVRTVSRDCHGRLTTLVKSGSFSGCTAHQQLSAERTIVSDPTPPFRLPRCTSVASTSETEGEEQRNCTRGRFAYDDNVLNLFDDVLNNKELCNQQMNADSDIEMNSLGNNSFSEQAWDNYQEKYMSEPYSEAPDIETARRLLDFGDDYRNFLDSQSDCASSMSAMPASSSPLARRRMHEITDTTEDSDSDIEEIRNLVEKSQCQLSLAENLFSRSYNGAEDYTEVQNACSENLRCLHALLESVSNSFRSEKYVKQVRGEYNNQIDRRSFSISLSYMAAVLVTALSWFVFLLLL</sequence>
<name>A0AA40FLB9_9HYME</name>
<keyword evidence="2" id="KW-1133">Transmembrane helix</keyword>
<feature type="compositionally biased region" description="Basic and acidic residues" evidence="1">
    <location>
        <begin position="171"/>
        <end position="182"/>
    </location>
</feature>
<feature type="transmembrane region" description="Helical" evidence="2">
    <location>
        <begin position="776"/>
        <end position="795"/>
    </location>
</feature>
<keyword evidence="4" id="KW-1185">Reference proteome</keyword>
<reference evidence="3" key="1">
    <citation type="submission" date="2021-10" db="EMBL/GenBank/DDBJ databases">
        <title>Melipona bicolor Genome sequencing and assembly.</title>
        <authorList>
            <person name="Araujo N.S."/>
            <person name="Arias M.C."/>
        </authorList>
    </citation>
    <scope>NUCLEOTIDE SEQUENCE</scope>
    <source>
        <strain evidence="3">USP_2M_L1-L4_2017</strain>
        <tissue evidence="3">Whole body</tissue>
    </source>
</reference>
<feature type="region of interest" description="Disordered" evidence="1">
    <location>
        <begin position="273"/>
        <end position="310"/>
    </location>
</feature>
<protein>
    <submittedName>
        <fullName evidence="3">Uncharacterized protein</fullName>
    </submittedName>
</protein>
<feature type="region of interest" description="Disordered" evidence="1">
    <location>
        <begin position="341"/>
        <end position="372"/>
    </location>
</feature>
<proteinExistence type="predicted"/>
<comment type="caution">
    <text evidence="3">The sequence shown here is derived from an EMBL/GenBank/DDBJ whole genome shotgun (WGS) entry which is preliminary data.</text>
</comment>
<evidence type="ECO:0000313" key="4">
    <source>
        <dbReference type="Proteomes" id="UP001177670"/>
    </source>
</evidence>
<feature type="region of interest" description="Disordered" evidence="1">
    <location>
        <begin position="115"/>
        <end position="218"/>
    </location>
</feature>
<feature type="region of interest" description="Disordered" evidence="1">
    <location>
        <begin position="17"/>
        <end position="95"/>
    </location>
</feature>
<feature type="compositionally biased region" description="Basic and acidic residues" evidence="1">
    <location>
        <begin position="203"/>
        <end position="218"/>
    </location>
</feature>
<organism evidence="3 4">
    <name type="scientific">Melipona bicolor</name>
    <dbReference type="NCBI Taxonomy" id="60889"/>
    <lineage>
        <taxon>Eukaryota</taxon>
        <taxon>Metazoa</taxon>
        <taxon>Ecdysozoa</taxon>
        <taxon>Arthropoda</taxon>
        <taxon>Hexapoda</taxon>
        <taxon>Insecta</taxon>
        <taxon>Pterygota</taxon>
        <taxon>Neoptera</taxon>
        <taxon>Endopterygota</taxon>
        <taxon>Hymenoptera</taxon>
        <taxon>Apocrita</taxon>
        <taxon>Aculeata</taxon>
        <taxon>Apoidea</taxon>
        <taxon>Anthophila</taxon>
        <taxon>Apidae</taxon>
        <taxon>Melipona</taxon>
    </lineage>
</organism>
<keyword evidence="2" id="KW-0472">Membrane</keyword>
<evidence type="ECO:0000256" key="2">
    <source>
        <dbReference type="SAM" id="Phobius"/>
    </source>
</evidence>
<dbReference type="AlphaFoldDB" id="A0AA40FLB9"/>
<feature type="compositionally biased region" description="Acidic residues" evidence="1">
    <location>
        <begin position="23"/>
        <end position="41"/>
    </location>
</feature>
<dbReference type="Proteomes" id="UP001177670">
    <property type="component" value="Unassembled WGS sequence"/>
</dbReference>
<feature type="compositionally biased region" description="Polar residues" evidence="1">
    <location>
        <begin position="136"/>
        <end position="153"/>
    </location>
</feature>
<dbReference type="EMBL" id="JAHYIQ010000029">
    <property type="protein sequence ID" value="KAK1120783.1"/>
    <property type="molecule type" value="Genomic_DNA"/>
</dbReference>
<accession>A0AA40FLB9</accession>
<gene>
    <name evidence="3" type="ORF">K0M31_010989</name>
</gene>
<feature type="region of interest" description="Disordered" evidence="1">
    <location>
        <begin position="450"/>
        <end position="510"/>
    </location>
</feature>
<evidence type="ECO:0000256" key="1">
    <source>
        <dbReference type="SAM" id="MobiDB-lite"/>
    </source>
</evidence>
<keyword evidence="2" id="KW-0812">Transmembrane</keyword>
<feature type="compositionally biased region" description="Polar residues" evidence="1">
    <location>
        <begin position="472"/>
        <end position="494"/>
    </location>
</feature>
<evidence type="ECO:0000313" key="3">
    <source>
        <dbReference type="EMBL" id="KAK1120783.1"/>
    </source>
</evidence>
<feature type="compositionally biased region" description="Basic residues" evidence="1">
    <location>
        <begin position="452"/>
        <end position="466"/>
    </location>
</feature>